<feature type="transmembrane region" description="Helical" evidence="1">
    <location>
        <begin position="78"/>
        <end position="97"/>
    </location>
</feature>
<dbReference type="Gene3D" id="1.10.472.10">
    <property type="entry name" value="Cyclin-like"/>
    <property type="match status" value="1"/>
</dbReference>
<organism evidence="3">
    <name type="scientific">Brassica napus</name>
    <name type="common">Rape</name>
    <dbReference type="NCBI Taxonomy" id="3708"/>
    <lineage>
        <taxon>Eukaryota</taxon>
        <taxon>Viridiplantae</taxon>
        <taxon>Streptophyta</taxon>
        <taxon>Embryophyta</taxon>
        <taxon>Tracheophyta</taxon>
        <taxon>Spermatophyta</taxon>
        <taxon>Magnoliopsida</taxon>
        <taxon>eudicotyledons</taxon>
        <taxon>Gunneridae</taxon>
        <taxon>Pentapetalae</taxon>
        <taxon>rosids</taxon>
        <taxon>malvids</taxon>
        <taxon>Brassicales</taxon>
        <taxon>Brassicaceae</taxon>
        <taxon>Brassiceae</taxon>
        <taxon>Brassica</taxon>
    </lineage>
</organism>
<keyword evidence="1" id="KW-1133">Transmembrane helix</keyword>
<feature type="transmembrane region" description="Helical" evidence="1">
    <location>
        <begin position="6"/>
        <end position="32"/>
    </location>
</feature>
<feature type="domain" description="Transcription factor TFIIB cyclin-like" evidence="2">
    <location>
        <begin position="33"/>
        <end position="74"/>
    </location>
</feature>
<sequence>RFVSCLGSLSLCFISLFLIVIYFFSFLIQVCLANEIYKMLEGQKSASGRNQVCSLASYLYIACRQEDKTRSITSTKQFWFICIYVCQTLSHCLLFFFNSCHFYKIINSQTVGSWSLKPDNLLKWEPSTPEILCAFGFLFVVLTSLVGNGESGSRVCAEVKGVQYKKKPLRGLIKYSLKTNNL</sequence>
<keyword evidence="1" id="KW-0812">Transmembrane</keyword>
<protein>
    <submittedName>
        <fullName evidence="3">(rape) hypothetical protein</fullName>
    </submittedName>
</protein>
<accession>A0A816I8N2</accession>
<name>A0A816I8N2_BRANA</name>
<dbReference type="Proteomes" id="UP001295469">
    <property type="component" value="Chromosome C03"/>
</dbReference>
<dbReference type="InterPro" id="IPR036915">
    <property type="entry name" value="Cyclin-like_sf"/>
</dbReference>
<gene>
    <name evidence="3" type="ORF">DARMORV10_C03P17000.1</name>
</gene>
<dbReference type="EMBL" id="HG994367">
    <property type="protein sequence ID" value="CAF1699048.1"/>
    <property type="molecule type" value="Genomic_DNA"/>
</dbReference>
<reference evidence="3" key="1">
    <citation type="submission" date="2021-01" db="EMBL/GenBank/DDBJ databases">
        <authorList>
            <consortium name="Genoscope - CEA"/>
            <person name="William W."/>
        </authorList>
    </citation>
    <scope>NUCLEOTIDE SEQUENCE</scope>
</reference>
<evidence type="ECO:0000313" key="3">
    <source>
        <dbReference type="EMBL" id="CAF1699048.1"/>
    </source>
</evidence>
<dbReference type="AlphaFoldDB" id="A0A816I8N2"/>
<dbReference type="GO" id="GO:0017025">
    <property type="term" value="F:TBP-class protein binding"/>
    <property type="evidence" value="ECO:0007669"/>
    <property type="project" value="InterPro"/>
</dbReference>
<evidence type="ECO:0000259" key="2">
    <source>
        <dbReference type="Pfam" id="PF00382"/>
    </source>
</evidence>
<proteinExistence type="predicted"/>
<dbReference type="InterPro" id="IPR013150">
    <property type="entry name" value="TFIIB_cyclin"/>
</dbReference>
<keyword evidence="1" id="KW-0472">Membrane</keyword>
<dbReference type="SUPFAM" id="SSF47954">
    <property type="entry name" value="Cyclin-like"/>
    <property type="match status" value="1"/>
</dbReference>
<feature type="non-terminal residue" evidence="3">
    <location>
        <position position="182"/>
    </location>
</feature>
<dbReference type="Pfam" id="PF00382">
    <property type="entry name" value="TFIIB"/>
    <property type="match status" value="1"/>
</dbReference>
<evidence type="ECO:0000256" key="1">
    <source>
        <dbReference type="SAM" id="Phobius"/>
    </source>
</evidence>